<sequence length="341" mass="35112">MSILDTLKTPVIVAPMAGGPSTPALVNAAAEAGSLGFLAGGVMPLEQLKQELSEVKGVFGVNLFRPQTDAPKPSDIDELAGLLSSAFRQFGLNEPTVPTPDLSNGWEAKFEAVLAAKPAVFSCTFGIFSAEEFARIKATGIEAWVTVTNPEDALAAQKAGANALVVQGPEAGGHRSTWSIGVEPDERDLKTLLAAVKQAGVYLPLIAAGGLSTSADVAAILEAGASAASCGSAFLLSDEAGTSSLNREILDAAPALGLESVSSRAFSGRYARGVETRFTRSNEGLPPLYPYLNPMITSLRKAAGSAGNWDYAYCLVGVGLESIAKGSAKQILESLTPSALG</sequence>
<dbReference type="AlphaFoldDB" id="A0A0F6Z5U5"/>
<evidence type="ECO:0000256" key="8">
    <source>
        <dbReference type="ARBA" id="ARBA00031155"/>
    </source>
</evidence>
<keyword evidence="6" id="KW-0560">Oxidoreductase</keyword>
<keyword evidence="3" id="KW-0216">Detoxification</keyword>
<name>A0A0F6Z5U5_9CORY</name>
<dbReference type="HOGENOM" id="CLU_038732_5_1_11"/>
<dbReference type="PATRIC" id="fig|92706.3.peg.1037"/>
<organism evidence="10 11">
    <name type="scientific">[Brevibacterium] flavum</name>
    <dbReference type="NCBI Taxonomy" id="92706"/>
    <lineage>
        <taxon>Bacteria</taxon>
        <taxon>Bacillati</taxon>
        <taxon>Actinomycetota</taxon>
        <taxon>Actinomycetes</taxon>
        <taxon>Mycobacteriales</taxon>
        <taxon>Corynebacteriaceae</taxon>
        <taxon>Corynebacterium</taxon>
    </lineage>
</organism>
<evidence type="ECO:0000256" key="5">
    <source>
        <dbReference type="ARBA" id="ARBA00022643"/>
    </source>
</evidence>
<evidence type="ECO:0000256" key="3">
    <source>
        <dbReference type="ARBA" id="ARBA00022575"/>
    </source>
</evidence>
<evidence type="ECO:0000256" key="7">
    <source>
        <dbReference type="ARBA" id="ARBA00023033"/>
    </source>
</evidence>
<dbReference type="Gene3D" id="3.20.20.70">
    <property type="entry name" value="Aldolase class I"/>
    <property type="match status" value="1"/>
</dbReference>
<gene>
    <name evidence="10" type="ORF">YH66_05000</name>
</gene>
<keyword evidence="4" id="KW-0285">Flavoprotein</keyword>
<keyword evidence="7" id="KW-0503">Monooxygenase</keyword>
<proteinExistence type="inferred from homology"/>
<dbReference type="Pfam" id="PF03060">
    <property type="entry name" value="NMO"/>
    <property type="match status" value="1"/>
</dbReference>
<evidence type="ECO:0000256" key="6">
    <source>
        <dbReference type="ARBA" id="ARBA00023002"/>
    </source>
</evidence>
<dbReference type="Proteomes" id="UP000034037">
    <property type="component" value="Chromosome"/>
</dbReference>
<dbReference type="InterPro" id="IPR013785">
    <property type="entry name" value="Aldolase_TIM"/>
</dbReference>
<comment type="catalytic activity">
    <reaction evidence="9">
        <text>3 propionate 3-nitronate + 3 O2 + H2O = 3 3-oxopropanoate + 2 nitrate + nitrite + H2O2 + 3 H(+)</text>
        <dbReference type="Rhea" id="RHEA:57332"/>
        <dbReference type="ChEBI" id="CHEBI:15377"/>
        <dbReference type="ChEBI" id="CHEBI:15378"/>
        <dbReference type="ChEBI" id="CHEBI:15379"/>
        <dbReference type="ChEBI" id="CHEBI:16240"/>
        <dbReference type="ChEBI" id="CHEBI:16301"/>
        <dbReference type="ChEBI" id="CHEBI:17632"/>
        <dbReference type="ChEBI" id="CHEBI:33190"/>
        <dbReference type="ChEBI" id="CHEBI:136067"/>
    </reaction>
</comment>
<evidence type="ECO:0000256" key="9">
    <source>
        <dbReference type="ARBA" id="ARBA00049401"/>
    </source>
</evidence>
<dbReference type="InterPro" id="IPR004136">
    <property type="entry name" value="NMO"/>
</dbReference>
<comment type="similarity">
    <text evidence="2">Belongs to the nitronate monooxygenase family. NMO class I subfamily.</text>
</comment>
<dbReference type="GO" id="GO:0009636">
    <property type="term" value="P:response to toxic substance"/>
    <property type="evidence" value="ECO:0007669"/>
    <property type="project" value="UniProtKB-KW"/>
</dbReference>
<evidence type="ECO:0000256" key="2">
    <source>
        <dbReference type="ARBA" id="ARBA00009881"/>
    </source>
</evidence>
<evidence type="ECO:0000256" key="4">
    <source>
        <dbReference type="ARBA" id="ARBA00022630"/>
    </source>
</evidence>
<accession>A0A0F6Z5U5</accession>
<evidence type="ECO:0000313" key="11">
    <source>
        <dbReference type="Proteomes" id="UP000034037"/>
    </source>
</evidence>
<evidence type="ECO:0000256" key="1">
    <source>
        <dbReference type="ARBA" id="ARBA00001917"/>
    </source>
</evidence>
<keyword evidence="5" id="KW-0288">FMN</keyword>
<keyword evidence="11" id="KW-1185">Reference proteome</keyword>
<dbReference type="PANTHER" id="PTHR42747:SF3">
    <property type="entry name" value="NITRONATE MONOOXYGENASE-RELATED"/>
    <property type="match status" value="1"/>
</dbReference>
<protein>
    <recommendedName>
        <fullName evidence="8">Propionate 3-nitronate monooxygenase</fullName>
    </recommendedName>
</protein>
<dbReference type="CDD" id="cd04730">
    <property type="entry name" value="NPD_like"/>
    <property type="match status" value="1"/>
</dbReference>
<reference evidence="10 11" key="1">
    <citation type="submission" date="2015-04" db="EMBL/GenBank/DDBJ databases">
        <title>Complete Genome Sequence of Brevibacterium flavum ATCC 15168.</title>
        <authorList>
            <person name="Ahn J."/>
            <person name="Park G."/>
            <person name="Jeon W."/>
            <person name="Jang Y."/>
            <person name="Jang M."/>
            <person name="Lee H."/>
            <person name="Lee H."/>
        </authorList>
    </citation>
    <scope>NUCLEOTIDE SEQUENCE [LARGE SCALE GENOMIC DNA]</scope>
    <source>
        <strain evidence="10 11">ATCC 15168</strain>
    </source>
</reference>
<dbReference type="GO" id="GO:0018580">
    <property type="term" value="F:nitronate monooxygenase activity"/>
    <property type="evidence" value="ECO:0007669"/>
    <property type="project" value="InterPro"/>
</dbReference>
<dbReference type="RefSeq" id="WP_003860051.1">
    <property type="nucleotide sequence ID" value="NZ_CP011309.1"/>
</dbReference>
<dbReference type="SUPFAM" id="SSF51412">
    <property type="entry name" value="Inosine monophosphate dehydrogenase (IMPDH)"/>
    <property type="match status" value="1"/>
</dbReference>
<dbReference type="EMBL" id="CP011309">
    <property type="protein sequence ID" value="AKF26958.1"/>
    <property type="molecule type" value="Genomic_DNA"/>
</dbReference>
<dbReference type="PANTHER" id="PTHR42747">
    <property type="entry name" value="NITRONATE MONOOXYGENASE-RELATED"/>
    <property type="match status" value="1"/>
</dbReference>
<comment type="cofactor">
    <cofactor evidence="1">
        <name>FMN</name>
        <dbReference type="ChEBI" id="CHEBI:58210"/>
    </cofactor>
</comment>
<evidence type="ECO:0000313" key="10">
    <source>
        <dbReference type="EMBL" id="AKF26958.1"/>
    </source>
</evidence>